<organism evidence="2 3">
    <name type="scientific">Streptomyces aurantiacus</name>
    <dbReference type="NCBI Taxonomy" id="47760"/>
    <lineage>
        <taxon>Bacteria</taxon>
        <taxon>Bacillati</taxon>
        <taxon>Actinomycetota</taxon>
        <taxon>Actinomycetes</taxon>
        <taxon>Kitasatosporales</taxon>
        <taxon>Streptomycetaceae</taxon>
        <taxon>Streptomyces</taxon>
        <taxon>Streptomyces aurantiacus group</taxon>
    </lineage>
</organism>
<sequence length="55" mass="5676">MTDADADTVAGGRAERIRAGPEPGRDLPALSPARLLDYLFARRAPAKGLTGVGGK</sequence>
<gene>
    <name evidence="2" type="ORF">GCM10017557_72600</name>
</gene>
<protein>
    <submittedName>
        <fullName evidence="2">Uncharacterized protein</fullName>
    </submittedName>
</protein>
<reference evidence="2 3" key="1">
    <citation type="journal article" date="2014" name="Int. J. Syst. Evol. Microbiol.">
        <title>Complete genome sequence of Corynebacterium casei LMG S-19264T (=DSM 44701T), isolated from a smear-ripened cheese.</title>
        <authorList>
            <consortium name="US DOE Joint Genome Institute (JGI-PGF)"/>
            <person name="Walter F."/>
            <person name="Albersmeier A."/>
            <person name="Kalinowski J."/>
            <person name="Ruckert C."/>
        </authorList>
    </citation>
    <scope>NUCLEOTIDE SEQUENCE [LARGE SCALE GENOMIC DNA]</scope>
    <source>
        <strain evidence="2 3">JCM 4677</strain>
    </source>
</reference>
<evidence type="ECO:0000313" key="3">
    <source>
        <dbReference type="Proteomes" id="UP000516444"/>
    </source>
</evidence>
<feature type="region of interest" description="Disordered" evidence="1">
    <location>
        <begin position="1"/>
        <end position="28"/>
    </location>
</feature>
<dbReference type="AlphaFoldDB" id="A0A7G1PCX5"/>
<evidence type="ECO:0000313" key="2">
    <source>
        <dbReference type="EMBL" id="BCL32401.1"/>
    </source>
</evidence>
<feature type="compositionally biased region" description="Basic and acidic residues" evidence="1">
    <location>
        <begin position="13"/>
        <end position="25"/>
    </location>
</feature>
<accession>A0A7G1PCX5</accession>
<evidence type="ECO:0000256" key="1">
    <source>
        <dbReference type="SAM" id="MobiDB-lite"/>
    </source>
</evidence>
<dbReference type="RefSeq" id="WP_190854009.1">
    <property type="nucleotide sequence ID" value="NZ_AP023440.1"/>
</dbReference>
<dbReference type="EMBL" id="AP023440">
    <property type="protein sequence ID" value="BCL32401.1"/>
    <property type="molecule type" value="Genomic_DNA"/>
</dbReference>
<keyword evidence="3" id="KW-1185">Reference proteome</keyword>
<dbReference type="Proteomes" id="UP000516444">
    <property type="component" value="Chromosome"/>
</dbReference>
<proteinExistence type="predicted"/>
<dbReference type="KEGG" id="sgm:GCM10017557_72600"/>
<name>A0A7G1PCX5_9ACTN</name>